<dbReference type="Proteomes" id="UP000036122">
    <property type="component" value="Unassembled WGS sequence"/>
</dbReference>
<dbReference type="PROSITE" id="PS51257">
    <property type="entry name" value="PROKAR_LIPOPROTEIN"/>
    <property type="match status" value="1"/>
</dbReference>
<comment type="caution">
    <text evidence="1">The sequence shown here is derived from an EMBL/GenBank/DDBJ whole genome shotgun (WGS) entry which is preliminary data.</text>
</comment>
<dbReference type="AlphaFoldDB" id="A0A0J1DH54"/>
<evidence type="ECO:0000313" key="2">
    <source>
        <dbReference type="Proteomes" id="UP000036122"/>
    </source>
</evidence>
<dbReference type="EMBL" id="JPHZ01000007">
    <property type="protein sequence ID" value="KLT91443.1"/>
    <property type="molecule type" value="Genomic_DNA"/>
</dbReference>
<accession>A0A0J1DH54</accession>
<sequence length="184" mass="20545">MKNLITIAGFLLLAGCSPQKQPQSEPPYVKQNYSESDPAAKLSVSQFTGVVKSIYPAYQISHSNDGGEVKFLPNDVKADTKFVPNNNWYSIKIIKEPNTENWKGLIVEVFNKGSFEESKAVAAKDCQKIFGNIDNRVPAVLYDLENRLNQSPNASISNRQYGYTFHLDASHYNQGYPVTCMVSN</sequence>
<evidence type="ECO:0000313" key="1">
    <source>
        <dbReference type="EMBL" id="KLT91443.1"/>
    </source>
</evidence>
<proteinExistence type="predicted"/>
<organism evidence="1 2">
    <name type="scientific">Acinetobacter baumannii MRSN 3527</name>
    <dbReference type="NCBI Taxonomy" id="1409923"/>
    <lineage>
        <taxon>Bacteria</taxon>
        <taxon>Pseudomonadati</taxon>
        <taxon>Pseudomonadota</taxon>
        <taxon>Gammaproteobacteria</taxon>
        <taxon>Moraxellales</taxon>
        <taxon>Moraxellaceae</taxon>
        <taxon>Acinetobacter</taxon>
        <taxon>Acinetobacter calcoaceticus/baumannii complex</taxon>
    </lineage>
</organism>
<reference evidence="1 2" key="1">
    <citation type="submission" date="2014-07" db="EMBL/GenBank/DDBJ databases">
        <authorList>
            <person name="Harkins D.M."/>
            <person name="Lesho E."/>
            <person name="Waterman P.E."/>
            <person name="Chan A."/>
            <person name="Fouts D.E."/>
        </authorList>
    </citation>
    <scope>NUCLEOTIDE SEQUENCE [LARGE SCALE GENOMIC DNA]</scope>
    <source>
        <strain evidence="1 2">MRSN 3527</strain>
    </source>
</reference>
<dbReference type="PATRIC" id="fig|1409923.3.peg.544"/>
<gene>
    <name evidence="1" type="ORF">T630_2384</name>
</gene>
<keyword evidence="1" id="KW-0449">Lipoprotein</keyword>
<dbReference type="RefSeq" id="WP_000793083.1">
    <property type="nucleotide sequence ID" value="NZ_JPHZ01000007.1"/>
</dbReference>
<name>A0A0J1DH54_ACIBA</name>
<protein>
    <submittedName>
        <fullName evidence="1">Putative lipoprotein</fullName>
    </submittedName>
</protein>